<dbReference type="Gene3D" id="2.60.120.920">
    <property type="match status" value="1"/>
</dbReference>
<name>A0A1D3CSL7_9EIME</name>
<reference evidence="2 3" key="1">
    <citation type="journal article" date="2016" name="BMC Genomics">
        <title>Comparative genomics reveals Cyclospora cayetanensis possesses coccidia-like metabolism and invasion components but unique surface antigens.</title>
        <authorList>
            <person name="Liu S."/>
            <person name="Wang L."/>
            <person name="Zheng H."/>
            <person name="Xu Z."/>
            <person name="Roellig D.M."/>
            <person name="Li N."/>
            <person name="Frace M.A."/>
            <person name="Tang K."/>
            <person name="Arrowood M.J."/>
            <person name="Moss D.M."/>
            <person name="Zhang L."/>
            <person name="Feng Y."/>
            <person name="Xiao L."/>
        </authorList>
    </citation>
    <scope>NUCLEOTIDE SEQUENCE [LARGE SCALE GENOMIC DNA]</scope>
    <source>
        <strain evidence="2 3">CHN_HEN01</strain>
    </source>
</reference>
<dbReference type="InterPro" id="IPR043136">
    <property type="entry name" value="B30.2/SPRY_sf"/>
</dbReference>
<dbReference type="VEuPathDB" id="ToxoDB:cyc_04400"/>
<evidence type="ECO:0000259" key="1">
    <source>
        <dbReference type="PROSITE" id="PS50188"/>
    </source>
</evidence>
<proteinExistence type="predicted"/>
<dbReference type="InterPro" id="IPR050618">
    <property type="entry name" value="Ubq-SigPath_Reg"/>
</dbReference>
<comment type="caution">
    <text evidence="2">The sequence shown here is derived from an EMBL/GenBank/DDBJ whole genome shotgun (WGS) entry which is preliminary data.</text>
</comment>
<dbReference type="Proteomes" id="UP000095192">
    <property type="component" value="Unassembled WGS sequence"/>
</dbReference>
<organism evidence="2 3">
    <name type="scientific">Cyclospora cayetanensis</name>
    <dbReference type="NCBI Taxonomy" id="88456"/>
    <lineage>
        <taxon>Eukaryota</taxon>
        <taxon>Sar</taxon>
        <taxon>Alveolata</taxon>
        <taxon>Apicomplexa</taxon>
        <taxon>Conoidasida</taxon>
        <taxon>Coccidia</taxon>
        <taxon>Eucoccidiorida</taxon>
        <taxon>Eimeriorina</taxon>
        <taxon>Eimeriidae</taxon>
        <taxon>Cyclospora</taxon>
    </lineage>
</organism>
<dbReference type="InterPro" id="IPR044736">
    <property type="entry name" value="Gid1/RanBPM/SPLA_SPRY"/>
</dbReference>
<evidence type="ECO:0000313" key="2">
    <source>
        <dbReference type="EMBL" id="OEH74187.1"/>
    </source>
</evidence>
<evidence type="ECO:0000313" key="3">
    <source>
        <dbReference type="Proteomes" id="UP000095192"/>
    </source>
</evidence>
<dbReference type="InterPro" id="IPR013320">
    <property type="entry name" value="ConA-like_dom_sf"/>
</dbReference>
<accession>A0A1D3CSL7</accession>
<protein>
    <submittedName>
        <fullName evidence="2">Spry domain-containing protein</fullName>
    </submittedName>
</protein>
<dbReference type="PANTHER" id="PTHR12864">
    <property type="entry name" value="RAN BINDING PROTEIN 9-RELATED"/>
    <property type="match status" value="1"/>
</dbReference>
<dbReference type="Pfam" id="PF00622">
    <property type="entry name" value="SPRY"/>
    <property type="match status" value="1"/>
</dbReference>
<dbReference type="InParanoid" id="A0A1D3CSL7"/>
<dbReference type="AlphaFoldDB" id="A0A1D3CSL7"/>
<dbReference type="EMBL" id="JROU02002101">
    <property type="protein sequence ID" value="OEH74187.1"/>
    <property type="molecule type" value="Genomic_DNA"/>
</dbReference>
<dbReference type="InterPro" id="IPR003877">
    <property type="entry name" value="SPRY_dom"/>
</dbReference>
<dbReference type="VEuPathDB" id="ToxoDB:LOC34620938"/>
<dbReference type="CDD" id="cd12885">
    <property type="entry name" value="SPRY_RanBP_like"/>
    <property type="match status" value="1"/>
</dbReference>
<dbReference type="PROSITE" id="PS50188">
    <property type="entry name" value="B302_SPRY"/>
    <property type="match status" value="1"/>
</dbReference>
<dbReference type="SMART" id="SM00449">
    <property type="entry name" value="SPRY"/>
    <property type="match status" value="1"/>
</dbReference>
<feature type="domain" description="B30.2/SPRY" evidence="1">
    <location>
        <begin position="12"/>
        <end position="210"/>
    </location>
</feature>
<dbReference type="InterPro" id="IPR001870">
    <property type="entry name" value="B30.2/SPRY"/>
</dbReference>
<gene>
    <name evidence="2" type="ORF">cyc_04400</name>
</gene>
<dbReference type="SUPFAM" id="SSF49899">
    <property type="entry name" value="Concanavalin A-like lectins/glucanases"/>
    <property type="match status" value="1"/>
</dbReference>
<sequence length="390" mass="42902">MPTGLFRPMGPDADDAEVDDSYEKEINELLPSIIDSRRHMHYIQLSQEGLVATFVGKGDYTDVGAVQSDHAFPRTCPIAYYEIRILKAAAVRPQICVGLAPASTLLNRTPGLEPRSVGYRAEDGRCHYRKGRTGPSSSDSVNWEPFGPAYGQGDIVGCGILNSSRGIFFTKNGAFVGHACKVSALCDVFPTISMKNTGDAIRVNFTGPFLFNLRLLFHSPESATADYLSQEEGGEAFPRGKEDQEAVLDMWPAAVSRRLSRSLVRRADVVALIMEGRISEAVLFLAEHFPLVLEPTTDDASCLARALLYTQEVVECIRPPNGDFTAAIRCMQSRIAPLTSQVPPFIQKAIKVRLYSWATKDSSHHLLDRNQGESETFTSSADFGHIAKKR</sequence>
<keyword evidence="3" id="KW-1185">Reference proteome</keyword>